<dbReference type="GO" id="GO:0005777">
    <property type="term" value="C:peroxisome"/>
    <property type="evidence" value="ECO:0007669"/>
    <property type="project" value="EnsemblFungi"/>
</dbReference>
<reference evidence="2" key="1">
    <citation type="journal article" date="2012" name="G3 (Bethesda)">
        <title>Pichia sorbitophila, an interspecies yeast hybrid reveals early steps of genome resolution following polyploidization.</title>
        <authorList>
            <person name="Leh Louis V."/>
            <person name="Despons L."/>
            <person name="Friedrich A."/>
            <person name="Martin T."/>
            <person name="Durrens P."/>
            <person name="Casaregola S."/>
            <person name="Neuveglise C."/>
            <person name="Fairhead C."/>
            <person name="Marck C."/>
            <person name="Cruz J.A."/>
            <person name="Straub M.L."/>
            <person name="Kugler V."/>
            <person name="Sacerdot C."/>
            <person name="Uzunov Z."/>
            <person name="Thierry A."/>
            <person name="Weiss S."/>
            <person name="Bleykasten C."/>
            <person name="De Montigny J."/>
            <person name="Jacques N."/>
            <person name="Jung P."/>
            <person name="Lemaire M."/>
            <person name="Mallet S."/>
            <person name="Morel G."/>
            <person name="Richard G.F."/>
            <person name="Sarkar A."/>
            <person name="Savel G."/>
            <person name="Schacherer J."/>
            <person name="Seret M.L."/>
            <person name="Talla E."/>
            <person name="Samson G."/>
            <person name="Jubin C."/>
            <person name="Poulain J."/>
            <person name="Vacherie B."/>
            <person name="Barbe V."/>
            <person name="Pelletier E."/>
            <person name="Sherman D.J."/>
            <person name="Westhof E."/>
            <person name="Weissenbach J."/>
            <person name="Baret P.V."/>
            <person name="Wincker P."/>
            <person name="Gaillardin C."/>
            <person name="Dujon B."/>
            <person name="Souciet J.L."/>
        </authorList>
    </citation>
    <scope>NUCLEOTIDE SEQUENCE [LARGE SCALE GENOMIC DNA]</scope>
    <source>
        <strain evidence="2">CBS 270.75 / DBVPG 7215 / KCTC 17166 / NRRL Y-17582</strain>
    </source>
</reference>
<dbReference type="AlphaFoldDB" id="G8JW13"/>
<dbReference type="OMA" id="WGHLKGA"/>
<sequence length="295" mass="33350">MKGYLPAPMGQVLNVSNLLHLSSQYKSVTKAGLAPRLDTLWYLVAAATFTSCNEPKEIPKLYHFALLQEASKARATLSDEDIARQVISLFEKEERIRREVFSRWYQEPTSGQLLITKRFREAILRTSALSGLPKAINSLRELAQETPENLLPFQPTISSDETDSHKLFKNVHRDIDMSTQEVVDRGMALWNRIYGKVSNKVINNLNNSYPDLWYHTMAHIYGPLLSEAGTLDPQELSMIIIASLVPQDVNAQLWGHLKGASNLGCDREVIDVVRDLSITISRLCNVNWKMGITKL</sequence>
<dbReference type="eggNOG" id="ENOG502RCP9">
    <property type="taxonomic scope" value="Eukaryota"/>
</dbReference>
<dbReference type="PANTHER" id="PTHR28180">
    <property type="entry name" value="CONSERVED MITOCHONDRIAL PROTEIN-RELATED"/>
    <property type="match status" value="1"/>
</dbReference>
<evidence type="ECO:0000313" key="2">
    <source>
        <dbReference type="Proteomes" id="UP000006790"/>
    </source>
</evidence>
<proteinExistence type="predicted"/>
<dbReference type="Gene3D" id="1.20.1290.10">
    <property type="entry name" value="AhpD-like"/>
    <property type="match status" value="1"/>
</dbReference>
<accession>G8JW13</accession>
<gene>
    <name evidence="1" type="ordered locus">Ecym_7180</name>
</gene>
<keyword evidence="2" id="KW-1185">Reference proteome</keyword>
<dbReference type="HOGENOM" id="CLU_065389_3_0_1"/>
<evidence type="ECO:0008006" key="3">
    <source>
        <dbReference type="Google" id="ProtNLM"/>
    </source>
</evidence>
<dbReference type="InterPro" id="IPR052999">
    <property type="entry name" value="PTS1_Protein"/>
</dbReference>
<dbReference type="GeneID" id="11469439"/>
<dbReference type="SUPFAM" id="SSF69118">
    <property type="entry name" value="AhpD-like"/>
    <property type="match status" value="1"/>
</dbReference>
<evidence type="ECO:0000313" key="1">
    <source>
        <dbReference type="EMBL" id="AET41028.1"/>
    </source>
</evidence>
<dbReference type="OrthoDB" id="5537330at2759"/>
<dbReference type="RefSeq" id="XP_003647845.1">
    <property type="nucleotide sequence ID" value="XM_003647797.1"/>
</dbReference>
<dbReference type="InParanoid" id="G8JW13"/>
<dbReference type="InterPro" id="IPR029032">
    <property type="entry name" value="AhpD-like"/>
</dbReference>
<dbReference type="PANTHER" id="PTHR28180:SF2">
    <property type="entry name" value="PEROXISOMAL PROTEIN 2"/>
    <property type="match status" value="1"/>
</dbReference>
<dbReference type="EMBL" id="CP002503">
    <property type="protein sequence ID" value="AET41028.1"/>
    <property type="molecule type" value="Genomic_DNA"/>
</dbReference>
<organism evidence="1 2">
    <name type="scientific">Eremothecium cymbalariae (strain CBS 270.75 / DBVPG 7215 / KCTC 17166 / NRRL Y-17582)</name>
    <name type="common">Yeast</name>
    <dbReference type="NCBI Taxonomy" id="931890"/>
    <lineage>
        <taxon>Eukaryota</taxon>
        <taxon>Fungi</taxon>
        <taxon>Dikarya</taxon>
        <taxon>Ascomycota</taxon>
        <taxon>Saccharomycotina</taxon>
        <taxon>Saccharomycetes</taxon>
        <taxon>Saccharomycetales</taxon>
        <taxon>Saccharomycetaceae</taxon>
        <taxon>Eremothecium</taxon>
    </lineage>
</organism>
<name>G8JW13_ERECY</name>
<protein>
    <recommendedName>
        <fullName evidence="3">Carboxymuconolactone decarboxylase-like domain-containing protein</fullName>
    </recommendedName>
</protein>
<dbReference type="FunCoup" id="G8JW13">
    <property type="interactions" value="14"/>
</dbReference>
<dbReference type="KEGG" id="erc:Ecym_7180"/>
<dbReference type="Proteomes" id="UP000006790">
    <property type="component" value="Chromosome 7"/>
</dbReference>